<dbReference type="PROSITE" id="PS00893">
    <property type="entry name" value="NUDIX_BOX"/>
    <property type="match status" value="1"/>
</dbReference>
<evidence type="ECO:0000259" key="3">
    <source>
        <dbReference type="PROSITE" id="PS51462"/>
    </source>
</evidence>
<proteinExistence type="predicted"/>
<dbReference type="RefSeq" id="WP_220749993.1">
    <property type="nucleotide sequence ID" value="NZ_BPFH01000006.1"/>
</dbReference>
<sequence>MIPRYGAAPRPGHHYRLRPGAYAIVMVGTHVLLTEQTLETGAEIQLPGGGIDPGEAPVPALHREIYEETGWHCQVIRRLGAYRRFTWMAEYGFHAEKLCTIYLAQATMRIGAPTERGHRPLLLDPAVACDRIANPADRPFLRDVARRMQR</sequence>
<dbReference type="GO" id="GO:0016787">
    <property type="term" value="F:hydrolase activity"/>
    <property type="evidence" value="ECO:0007669"/>
    <property type="project" value="UniProtKB-KW"/>
</dbReference>
<dbReference type="PROSITE" id="PS51462">
    <property type="entry name" value="NUDIX"/>
    <property type="match status" value="1"/>
</dbReference>
<keyword evidence="2 4" id="KW-0378">Hydrolase</keyword>
<comment type="caution">
    <text evidence="4">The sequence shown here is derived from an EMBL/GenBank/DDBJ whole genome shotgun (WGS) entry which is preliminary data.</text>
</comment>
<dbReference type="InterPro" id="IPR020084">
    <property type="entry name" value="NUDIX_hydrolase_CS"/>
</dbReference>
<dbReference type="Gene3D" id="3.90.79.10">
    <property type="entry name" value="Nucleoside Triphosphate Pyrophosphohydrolase"/>
    <property type="match status" value="1"/>
</dbReference>
<name>A0ABQ4NQ52_9RHOB</name>
<evidence type="ECO:0000256" key="2">
    <source>
        <dbReference type="ARBA" id="ARBA00022801"/>
    </source>
</evidence>
<dbReference type="InterPro" id="IPR000086">
    <property type="entry name" value="NUDIX_hydrolase_dom"/>
</dbReference>
<evidence type="ECO:0000256" key="1">
    <source>
        <dbReference type="ARBA" id="ARBA00001946"/>
    </source>
</evidence>
<protein>
    <submittedName>
        <fullName evidence="4">NUDIX hydrolase</fullName>
    </submittedName>
</protein>
<gene>
    <name evidence="4" type="ORF">JANAI62_31210</name>
</gene>
<reference evidence="4 5" key="1">
    <citation type="submission" date="2021-05" db="EMBL/GenBank/DDBJ databases">
        <title>Bacteria Genome sequencing.</title>
        <authorList>
            <person name="Takabe Y."/>
            <person name="Nakajima Y."/>
            <person name="Suzuki S."/>
            <person name="Shiozaki T."/>
        </authorList>
    </citation>
    <scope>NUCLEOTIDE SEQUENCE [LARGE SCALE GENOMIC DNA]</scope>
    <source>
        <strain evidence="4 5">AI_62</strain>
    </source>
</reference>
<dbReference type="Pfam" id="PF00293">
    <property type="entry name" value="NUDIX"/>
    <property type="match status" value="1"/>
</dbReference>
<dbReference type="SUPFAM" id="SSF55811">
    <property type="entry name" value="Nudix"/>
    <property type="match status" value="1"/>
</dbReference>
<evidence type="ECO:0000313" key="4">
    <source>
        <dbReference type="EMBL" id="GIT96498.1"/>
    </source>
</evidence>
<feature type="domain" description="Nudix hydrolase" evidence="3">
    <location>
        <begin position="16"/>
        <end position="146"/>
    </location>
</feature>
<organism evidence="4 5">
    <name type="scientific">Jannaschia pagri</name>
    <dbReference type="NCBI Taxonomy" id="2829797"/>
    <lineage>
        <taxon>Bacteria</taxon>
        <taxon>Pseudomonadati</taxon>
        <taxon>Pseudomonadota</taxon>
        <taxon>Alphaproteobacteria</taxon>
        <taxon>Rhodobacterales</taxon>
        <taxon>Roseobacteraceae</taxon>
        <taxon>Jannaschia</taxon>
    </lineage>
</organism>
<dbReference type="Proteomes" id="UP000786693">
    <property type="component" value="Unassembled WGS sequence"/>
</dbReference>
<accession>A0ABQ4NQ52</accession>
<dbReference type="EMBL" id="BPFH01000006">
    <property type="protein sequence ID" value="GIT96498.1"/>
    <property type="molecule type" value="Genomic_DNA"/>
</dbReference>
<keyword evidence="5" id="KW-1185">Reference proteome</keyword>
<evidence type="ECO:0000313" key="5">
    <source>
        <dbReference type="Proteomes" id="UP000786693"/>
    </source>
</evidence>
<comment type="cofactor">
    <cofactor evidence="1">
        <name>Mg(2+)</name>
        <dbReference type="ChEBI" id="CHEBI:18420"/>
    </cofactor>
</comment>
<dbReference type="InterPro" id="IPR015797">
    <property type="entry name" value="NUDIX_hydrolase-like_dom_sf"/>
</dbReference>